<dbReference type="OrthoDB" id="694516at2759"/>
<keyword evidence="6" id="KW-0695">RNA-directed DNA polymerase</keyword>
<dbReference type="Gene3D" id="3.10.20.370">
    <property type="match status" value="1"/>
</dbReference>
<keyword evidence="8" id="KW-1185">Reference proteome</keyword>
<dbReference type="InterPro" id="IPR043502">
    <property type="entry name" value="DNA/RNA_pol_sf"/>
</dbReference>
<evidence type="ECO:0000256" key="3">
    <source>
        <dbReference type="ARBA" id="ARBA00022722"/>
    </source>
</evidence>
<keyword evidence="1" id="KW-0808">Transferase</keyword>
<gene>
    <name evidence="9" type="primary">LOC109714088</name>
</gene>
<evidence type="ECO:0000256" key="5">
    <source>
        <dbReference type="ARBA" id="ARBA00022801"/>
    </source>
</evidence>
<reference evidence="8" key="1">
    <citation type="journal article" date="2015" name="Nat. Genet.">
        <title>The pineapple genome and the evolution of CAM photosynthesis.</title>
        <authorList>
            <person name="Ming R."/>
            <person name="VanBuren R."/>
            <person name="Wai C.M."/>
            <person name="Tang H."/>
            <person name="Schatz M.C."/>
            <person name="Bowers J.E."/>
            <person name="Lyons E."/>
            <person name="Wang M.L."/>
            <person name="Chen J."/>
            <person name="Biggers E."/>
            <person name="Zhang J."/>
            <person name="Huang L."/>
            <person name="Zhang L."/>
            <person name="Miao W."/>
            <person name="Zhang J."/>
            <person name="Ye Z."/>
            <person name="Miao C."/>
            <person name="Lin Z."/>
            <person name="Wang H."/>
            <person name="Zhou H."/>
            <person name="Yim W.C."/>
            <person name="Priest H.D."/>
            <person name="Zheng C."/>
            <person name="Woodhouse M."/>
            <person name="Edger P.P."/>
            <person name="Guyot R."/>
            <person name="Guo H.B."/>
            <person name="Guo H."/>
            <person name="Zheng G."/>
            <person name="Singh R."/>
            <person name="Sharma A."/>
            <person name="Min X."/>
            <person name="Zheng Y."/>
            <person name="Lee H."/>
            <person name="Gurtowski J."/>
            <person name="Sedlazeck F.J."/>
            <person name="Harkess A."/>
            <person name="McKain M.R."/>
            <person name="Liao Z."/>
            <person name="Fang J."/>
            <person name="Liu J."/>
            <person name="Zhang X."/>
            <person name="Zhang Q."/>
            <person name="Hu W."/>
            <person name="Qin Y."/>
            <person name="Wang K."/>
            <person name="Chen L.Y."/>
            <person name="Shirley N."/>
            <person name="Lin Y.R."/>
            <person name="Liu L.Y."/>
            <person name="Hernandez A.G."/>
            <person name="Wright C.L."/>
            <person name="Bulone V."/>
            <person name="Tuskan G.A."/>
            <person name="Heath K."/>
            <person name="Zee F."/>
            <person name="Moore P.H."/>
            <person name="Sunkar R."/>
            <person name="Leebens-Mack J.H."/>
            <person name="Mockler T."/>
            <person name="Bennetzen J.L."/>
            <person name="Freeling M."/>
            <person name="Sankoff D."/>
            <person name="Paterson A.H."/>
            <person name="Zhu X."/>
            <person name="Yang X."/>
            <person name="Smith J.A."/>
            <person name="Cushman J.C."/>
            <person name="Paull R.E."/>
            <person name="Yu Q."/>
        </authorList>
    </citation>
    <scope>NUCLEOTIDE SEQUENCE [LARGE SCALE GENOMIC DNA]</scope>
    <source>
        <strain evidence="8">cv. F153</strain>
    </source>
</reference>
<dbReference type="GO" id="GO:0016787">
    <property type="term" value="F:hydrolase activity"/>
    <property type="evidence" value="ECO:0007669"/>
    <property type="project" value="UniProtKB-KW"/>
</dbReference>
<dbReference type="GO" id="GO:0004519">
    <property type="term" value="F:endonuclease activity"/>
    <property type="evidence" value="ECO:0007669"/>
    <property type="project" value="UniProtKB-KW"/>
</dbReference>
<evidence type="ECO:0000256" key="6">
    <source>
        <dbReference type="ARBA" id="ARBA00022918"/>
    </source>
</evidence>
<keyword evidence="5" id="KW-0378">Hydrolase</keyword>
<dbReference type="Pfam" id="PF17917">
    <property type="entry name" value="RT_RNaseH"/>
    <property type="match status" value="1"/>
</dbReference>
<proteinExistence type="predicted"/>
<sequence length="182" mass="20942">MGEGFVIYSDASHSGLGYVLMQYGRVIAYASRQLKNYEKNYPTHDLELAAVVFALKLCRHSLYGEHCEVFSNHKSLKCVEQEVSVELEHVDYLAKALLEELQRLRLEVVSPGSTARLMSMVLQPTLLDRIREKQSEDFQLLRIREQLERGHAEAFSVDSSGVFNIAYRYHAEEYWYPSVFSG</sequence>
<accession>A0A6P5FES5</accession>
<dbReference type="Proteomes" id="UP000515123">
    <property type="component" value="Linkage group 8"/>
</dbReference>
<keyword evidence="4" id="KW-0255">Endonuclease</keyword>
<evidence type="ECO:0000256" key="4">
    <source>
        <dbReference type="ARBA" id="ARBA00022759"/>
    </source>
</evidence>
<dbReference type="InterPro" id="IPR041373">
    <property type="entry name" value="RT_RNaseH"/>
</dbReference>
<dbReference type="PANTHER" id="PTHR34072">
    <property type="entry name" value="ENZYMATIC POLYPROTEIN-RELATED"/>
    <property type="match status" value="1"/>
</dbReference>
<keyword evidence="3" id="KW-0540">Nuclease</keyword>
<dbReference type="GO" id="GO:0003964">
    <property type="term" value="F:RNA-directed DNA polymerase activity"/>
    <property type="evidence" value="ECO:0007669"/>
    <property type="project" value="UniProtKB-KW"/>
</dbReference>
<dbReference type="RefSeq" id="XP_020094102.1">
    <property type="nucleotide sequence ID" value="XM_020238513.1"/>
</dbReference>
<name>A0A6P5FES5_ANACO</name>
<evidence type="ECO:0000256" key="1">
    <source>
        <dbReference type="ARBA" id="ARBA00022679"/>
    </source>
</evidence>
<dbReference type="SUPFAM" id="SSF56672">
    <property type="entry name" value="DNA/RNA polymerases"/>
    <property type="match status" value="1"/>
</dbReference>
<protein>
    <submittedName>
        <fullName evidence="9">Uncharacterized protein LOC109714088</fullName>
    </submittedName>
</protein>
<keyword evidence="2" id="KW-0548">Nucleotidyltransferase</keyword>
<organism evidence="8 9">
    <name type="scientific">Ananas comosus</name>
    <name type="common">Pineapple</name>
    <name type="synonym">Ananas ananas</name>
    <dbReference type="NCBI Taxonomy" id="4615"/>
    <lineage>
        <taxon>Eukaryota</taxon>
        <taxon>Viridiplantae</taxon>
        <taxon>Streptophyta</taxon>
        <taxon>Embryophyta</taxon>
        <taxon>Tracheophyta</taxon>
        <taxon>Spermatophyta</taxon>
        <taxon>Magnoliopsida</taxon>
        <taxon>Liliopsida</taxon>
        <taxon>Poales</taxon>
        <taxon>Bromeliaceae</taxon>
        <taxon>Bromelioideae</taxon>
        <taxon>Ananas</taxon>
    </lineage>
</organism>
<dbReference type="AlphaFoldDB" id="A0A6P5FES5"/>
<evidence type="ECO:0000256" key="2">
    <source>
        <dbReference type="ARBA" id="ARBA00022695"/>
    </source>
</evidence>
<evidence type="ECO:0000259" key="7">
    <source>
        <dbReference type="Pfam" id="PF17917"/>
    </source>
</evidence>
<reference evidence="9" key="2">
    <citation type="submission" date="2025-08" db="UniProtKB">
        <authorList>
            <consortium name="RefSeq"/>
        </authorList>
    </citation>
    <scope>IDENTIFICATION</scope>
    <source>
        <tissue evidence="9">Leaf</tissue>
    </source>
</reference>
<evidence type="ECO:0000313" key="9">
    <source>
        <dbReference type="RefSeq" id="XP_020094102.1"/>
    </source>
</evidence>
<feature type="domain" description="Reverse transcriptase RNase H-like" evidence="7">
    <location>
        <begin position="4"/>
        <end position="82"/>
    </location>
</feature>
<dbReference type="PANTHER" id="PTHR34072:SF52">
    <property type="entry name" value="RIBONUCLEASE H"/>
    <property type="match status" value="1"/>
</dbReference>
<dbReference type="GeneID" id="109714088"/>
<evidence type="ECO:0000313" key="8">
    <source>
        <dbReference type="Proteomes" id="UP000515123"/>
    </source>
</evidence>